<dbReference type="InterPro" id="IPR014942">
    <property type="entry name" value="AbiEii"/>
</dbReference>
<organism evidence="1 2">
    <name type="scientific">Candidatus Roizmanbacteria bacterium GW2011_GWA1_41_13</name>
    <dbReference type="NCBI Taxonomy" id="1618474"/>
    <lineage>
        <taxon>Bacteria</taxon>
        <taxon>Candidatus Roizmaniibacteriota</taxon>
    </lineage>
</organism>
<dbReference type="Pfam" id="PF08843">
    <property type="entry name" value="AbiEii"/>
    <property type="match status" value="1"/>
</dbReference>
<dbReference type="Proteomes" id="UP000034961">
    <property type="component" value="Unassembled WGS sequence"/>
</dbReference>
<protein>
    <recommendedName>
        <fullName evidence="3">Nucleotidyl transferase AbiEii/AbiGii toxin family protein</fullName>
    </recommendedName>
</protein>
<evidence type="ECO:0008006" key="3">
    <source>
        <dbReference type="Google" id="ProtNLM"/>
    </source>
</evidence>
<name>A0A0G0USF7_9BACT</name>
<evidence type="ECO:0000313" key="2">
    <source>
        <dbReference type="Proteomes" id="UP000034961"/>
    </source>
</evidence>
<evidence type="ECO:0000313" key="1">
    <source>
        <dbReference type="EMBL" id="KKR91684.1"/>
    </source>
</evidence>
<dbReference type="AlphaFoldDB" id="A0A0G0USF7"/>
<dbReference type="EMBL" id="LCAN01000033">
    <property type="protein sequence ID" value="KKR91684.1"/>
    <property type="molecule type" value="Genomic_DNA"/>
</dbReference>
<gene>
    <name evidence="1" type="ORF">UU41_C0033G0004</name>
</gene>
<proteinExistence type="predicted"/>
<comment type="caution">
    <text evidence="1">The sequence shown here is derived from an EMBL/GenBank/DDBJ whole genome shotgun (WGS) entry which is preliminary data.</text>
</comment>
<sequence length="119" mass="13578">MIDTSILPKKTSAIFELLARTDFIRTFYLSGGTGLALQLKHRESEDLDFFSQNEFNPESLQTQIVKLGKLTNVTLDRGTLNCSLKGFKLQFLLYPYKLLEKPLQLQVLSISPIPAQQDW</sequence>
<reference evidence="1 2" key="1">
    <citation type="journal article" date="2015" name="Nature">
        <title>rRNA introns, odd ribosomes, and small enigmatic genomes across a large radiation of phyla.</title>
        <authorList>
            <person name="Brown C.T."/>
            <person name="Hug L.A."/>
            <person name="Thomas B.C."/>
            <person name="Sharon I."/>
            <person name="Castelle C.J."/>
            <person name="Singh A."/>
            <person name="Wilkins M.J."/>
            <person name="Williams K.H."/>
            <person name="Banfield J.F."/>
        </authorList>
    </citation>
    <scope>NUCLEOTIDE SEQUENCE [LARGE SCALE GENOMIC DNA]</scope>
</reference>
<accession>A0A0G0USF7</accession>